<evidence type="ECO:0000313" key="2">
    <source>
        <dbReference type="Proteomes" id="UP000059188"/>
    </source>
</evidence>
<dbReference type="SUPFAM" id="SSF53335">
    <property type="entry name" value="S-adenosyl-L-methionine-dependent methyltransferases"/>
    <property type="match status" value="1"/>
</dbReference>
<evidence type="ECO:0008006" key="3">
    <source>
        <dbReference type="Google" id="ProtNLM"/>
    </source>
</evidence>
<dbReference type="Gene3D" id="3.40.50.150">
    <property type="entry name" value="Vaccinia Virus protein VP39"/>
    <property type="match status" value="1"/>
</dbReference>
<dbReference type="EMBL" id="LN679132">
    <property type="protein sequence ID" value="CEL58681.1"/>
    <property type="molecule type" value="Genomic_DNA"/>
</dbReference>
<dbReference type="STRING" id="1108050.A0A0B7FL52"/>
<dbReference type="OrthoDB" id="2013972at2759"/>
<dbReference type="AlphaFoldDB" id="A0A0B7FL52"/>
<dbReference type="InterPro" id="IPR029063">
    <property type="entry name" value="SAM-dependent_MTases_sf"/>
</dbReference>
<keyword evidence="2" id="KW-1185">Reference proteome</keyword>
<proteinExistence type="predicted"/>
<dbReference type="Pfam" id="PF13489">
    <property type="entry name" value="Methyltransf_23"/>
    <property type="match status" value="1"/>
</dbReference>
<sequence>MDLFESTAPIYHVTDTQHELEAGTDSDAMMSEASTCQTMSTLGSSEVTEYFQDRFGYTYMIDENVPTVFPTDSLAERLDVLLHMIIRHCQGGKTIPAPGHELLAQGGLNGNGSRVLDLPTNSGTWVQEMGETYPSTDFVSADVKPLAPHLPHPRIKYEVYDLYAGISEPDASFDLVHARICVTLTKNYKFLMQEMHRVLKPGGLLIISEIPNQAYEVDNPSEPLRSSPLRTKAIALMRSGLTSQGIDLDSWDKMSDRLSPGHPMWGNANPDTKKETYAAVRGFHSVTTFTHFIPNGPWPADRDQRALGALAKILFKYTWKSLLPTMQMMGVPQAEAQAFVDKLLEEVEDPKYRSYAKYKLCRISFVAEVHRHLDSAATVPESPIITESSHLRFVWKFSPSSSLLGYSSGYAYLGSGSSCTWPWQV</sequence>
<accession>A0A0B7FL52</accession>
<dbReference type="CDD" id="cd02440">
    <property type="entry name" value="AdoMet_MTases"/>
    <property type="match status" value="1"/>
</dbReference>
<gene>
    <name evidence="1" type="ORF">RSOLAG1IB_08745</name>
</gene>
<evidence type="ECO:0000313" key="1">
    <source>
        <dbReference type="EMBL" id="CEL58681.1"/>
    </source>
</evidence>
<reference evidence="1 2" key="1">
    <citation type="submission" date="2014-11" db="EMBL/GenBank/DDBJ databases">
        <authorList>
            <person name="Wibberg Daniel"/>
        </authorList>
    </citation>
    <scope>NUCLEOTIDE SEQUENCE [LARGE SCALE GENOMIC DNA]</scope>
    <source>
        <strain evidence="1">Rhizoctonia solani AG1-IB 7/3/14</strain>
    </source>
</reference>
<dbReference type="Proteomes" id="UP000059188">
    <property type="component" value="Unassembled WGS sequence"/>
</dbReference>
<protein>
    <recommendedName>
        <fullName evidence="3">Methyltransferase type 11 domain-containing protein</fullName>
    </recommendedName>
</protein>
<organism evidence="1 2">
    <name type="scientific">Thanatephorus cucumeris (strain AG1-IB / isolate 7/3/14)</name>
    <name type="common">Lettuce bottom rot fungus</name>
    <name type="synonym">Rhizoctonia solani</name>
    <dbReference type="NCBI Taxonomy" id="1108050"/>
    <lineage>
        <taxon>Eukaryota</taxon>
        <taxon>Fungi</taxon>
        <taxon>Dikarya</taxon>
        <taxon>Basidiomycota</taxon>
        <taxon>Agaricomycotina</taxon>
        <taxon>Agaricomycetes</taxon>
        <taxon>Cantharellales</taxon>
        <taxon>Ceratobasidiaceae</taxon>
        <taxon>Rhizoctonia</taxon>
        <taxon>Rhizoctonia solani AG-1</taxon>
    </lineage>
</organism>
<name>A0A0B7FL52_THACB</name>